<sequence>MPCGLDGAEGAGACPPPRDGRDRPGSSREPEAGSRAGGAGGAAFVYAMSTGPPRPPSGTCRGSRCGRAPYQTEDRP</sequence>
<evidence type="ECO:0000313" key="2">
    <source>
        <dbReference type="EMBL" id="GFH34967.1"/>
    </source>
</evidence>
<evidence type="ECO:0000313" key="3">
    <source>
        <dbReference type="Proteomes" id="UP000484988"/>
    </source>
</evidence>
<dbReference type="AlphaFoldDB" id="A0A6A0ATM5"/>
<comment type="caution">
    <text evidence="2">The sequence shown here is derived from an EMBL/GenBank/DDBJ whole genome shotgun (WGS) entry which is preliminary data.</text>
</comment>
<name>A0A6A0ATM5_9ACTN</name>
<accession>A0A6A0ATM5</accession>
<feature type="compositionally biased region" description="Basic and acidic residues" evidence="1">
    <location>
        <begin position="18"/>
        <end position="32"/>
    </location>
</feature>
<dbReference type="Proteomes" id="UP000484988">
    <property type="component" value="Unassembled WGS sequence"/>
</dbReference>
<evidence type="ECO:0000256" key="1">
    <source>
        <dbReference type="SAM" id="MobiDB-lite"/>
    </source>
</evidence>
<gene>
    <name evidence="2" type="ORF">SCWH03_11810</name>
</gene>
<reference evidence="2 3" key="1">
    <citation type="submission" date="2020-02" db="EMBL/GenBank/DDBJ databases">
        <title>Whole Genome Shotgun Sequence of Streptomyces sp. strain CWH03.</title>
        <authorList>
            <person name="Dohra H."/>
            <person name="Kodani S."/>
            <person name="Yamamura H."/>
        </authorList>
    </citation>
    <scope>NUCLEOTIDE SEQUENCE [LARGE SCALE GENOMIC DNA]</scope>
    <source>
        <strain evidence="2 3">CWH03</strain>
    </source>
</reference>
<protein>
    <submittedName>
        <fullName evidence="2">Uncharacterized protein</fullName>
    </submittedName>
</protein>
<keyword evidence="3" id="KW-1185">Reference proteome</keyword>
<dbReference type="EMBL" id="BLLG01000003">
    <property type="protein sequence ID" value="GFH34967.1"/>
    <property type="molecule type" value="Genomic_DNA"/>
</dbReference>
<organism evidence="2 3">
    <name type="scientific">Streptomyces pacificus</name>
    <dbReference type="NCBI Taxonomy" id="2705029"/>
    <lineage>
        <taxon>Bacteria</taxon>
        <taxon>Bacillati</taxon>
        <taxon>Actinomycetota</taxon>
        <taxon>Actinomycetes</taxon>
        <taxon>Kitasatosporales</taxon>
        <taxon>Streptomycetaceae</taxon>
        <taxon>Streptomyces</taxon>
    </lineage>
</organism>
<feature type="region of interest" description="Disordered" evidence="1">
    <location>
        <begin position="1"/>
        <end position="76"/>
    </location>
</feature>
<proteinExistence type="predicted"/>